<dbReference type="AlphaFoldDB" id="A0A6H5H9K3"/>
<organism evidence="1 2">
    <name type="scientific">Nesidiocoris tenuis</name>
    <dbReference type="NCBI Taxonomy" id="355587"/>
    <lineage>
        <taxon>Eukaryota</taxon>
        <taxon>Metazoa</taxon>
        <taxon>Ecdysozoa</taxon>
        <taxon>Arthropoda</taxon>
        <taxon>Hexapoda</taxon>
        <taxon>Insecta</taxon>
        <taxon>Pterygota</taxon>
        <taxon>Neoptera</taxon>
        <taxon>Paraneoptera</taxon>
        <taxon>Hemiptera</taxon>
        <taxon>Heteroptera</taxon>
        <taxon>Panheteroptera</taxon>
        <taxon>Cimicomorpha</taxon>
        <taxon>Miridae</taxon>
        <taxon>Dicyphina</taxon>
        <taxon>Nesidiocoris</taxon>
    </lineage>
</organism>
<reference evidence="1 2" key="1">
    <citation type="submission" date="2020-02" db="EMBL/GenBank/DDBJ databases">
        <authorList>
            <person name="Ferguson B K."/>
        </authorList>
    </citation>
    <scope>NUCLEOTIDE SEQUENCE [LARGE SCALE GENOMIC DNA]</scope>
</reference>
<name>A0A6H5H9K3_9HEMI</name>
<evidence type="ECO:0000313" key="1">
    <source>
        <dbReference type="EMBL" id="CAB0013614.1"/>
    </source>
</evidence>
<dbReference type="EMBL" id="CADCXU010026910">
    <property type="protein sequence ID" value="CAB0013614.1"/>
    <property type="molecule type" value="Genomic_DNA"/>
</dbReference>
<accession>A0A6H5H9K3</accession>
<protein>
    <submittedName>
        <fullName evidence="1">Uncharacterized protein</fullName>
    </submittedName>
</protein>
<gene>
    <name evidence="1" type="ORF">NTEN_LOCUS18213</name>
</gene>
<dbReference type="Proteomes" id="UP000479000">
    <property type="component" value="Unassembled WGS sequence"/>
</dbReference>
<proteinExistence type="predicted"/>
<sequence length="69" mass="7926">MATMVIDMSTKKVCMMYRLVPLAEDGSIMQAMGSTRSHLGQRRAYCWLTRDQPPQFTVNIIVHLNGRRI</sequence>
<evidence type="ECO:0000313" key="2">
    <source>
        <dbReference type="Proteomes" id="UP000479000"/>
    </source>
</evidence>
<keyword evidence="2" id="KW-1185">Reference proteome</keyword>